<dbReference type="Proteomes" id="UP000070501">
    <property type="component" value="Unassembled WGS sequence"/>
</dbReference>
<reference evidence="3" key="1">
    <citation type="submission" date="2016-02" db="EMBL/GenBank/DDBJ databases">
        <title>Draft genome sequence of Microdochium bolleyi, a fungal endophyte of beachgrass.</title>
        <authorList>
            <consortium name="DOE Joint Genome Institute"/>
            <person name="David A.S."/>
            <person name="May G."/>
            <person name="Haridas S."/>
            <person name="Lim J."/>
            <person name="Wang M."/>
            <person name="Labutti K."/>
            <person name="Lipzen A."/>
            <person name="Barry K."/>
            <person name="Grigoriev I.V."/>
        </authorList>
    </citation>
    <scope>NUCLEOTIDE SEQUENCE [LARGE SCALE GENOMIC DNA]</scope>
    <source>
        <strain evidence="3">J235TASD1</strain>
    </source>
</reference>
<dbReference type="EMBL" id="KQ964247">
    <property type="protein sequence ID" value="KXJ93994.1"/>
    <property type="molecule type" value="Genomic_DNA"/>
</dbReference>
<gene>
    <name evidence="2" type="ORF">Micbo1qcDRAFT_158927</name>
</gene>
<feature type="compositionally biased region" description="Low complexity" evidence="1">
    <location>
        <begin position="1"/>
        <end position="15"/>
    </location>
</feature>
<protein>
    <submittedName>
        <fullName evidence="2">Uncharacterized protein</fullName>
    </submittedName>
</protein>
<dbReference type="STRING" id="196109.A0A136J9X6"/>
<keyword evidence="3" id="KW-1185">Reference proteome</keyword>
<dbReference type="InParanoid" id="A0A136J9X6"/>
<evidence type="ECO:0000313" key="2">
    <source>
        <dbReference type="EMBL" id="KXJ93994.1"/>
    </source>
</evidence>
<sequence>MNHSLGLHLLSLPSSPRTPQKGVKNSFARTDEIKGSDDDLDDDEEDSDSSVESLSAIFGLSKPSPKIDRQALSTTPKAKRVASMGGGAAHGSPLTLQQSEGRGGVQKSATKHKFDMKALLAHARQEERTAESARRAQELIDMSDEDNKSDSKSHHDGAGNLQDQARALLEGGEDENGEKLVRAIDRTKSKPTRRCCYFFSPGLSSSAVKGQRAPFPYDALTGRWKFLQNPTTRDQSMIHHLPHTLVSRGVQLPEELLLWILEETCVESNAQLRFRYCELVNLCGETAGPLVSTDKLYTMLHGIGGPSQPISDEKLSSVMEQEEAYTRRDWGPLRSFLHMLAKLAPSLSDPVGAILLLLRMSLDPICGTVVRHEHAAALEALITSLPESAMQQNTVRICAFLDKHIEETILKVQAINSIPKTTPQLRRLWRGVAQGTLFGHDCGKNGLSLDAILKRLEQRDFAITHST</sequence>
<dbReference type="AlphaFoldDB" id="A0A136J9X6"/>
<organism evidence="2 3">
    <name type="scientific">Microdochium bolleyi</name>
    <dbReference type="NCBI Taxonomy" id="196109"/>
    <lineage>
        <taxon>Eukaryota</taxon>
        <taxon>Fungi</taxon>
        <taxon>Dikarya</taxon>
        <taxon>Ascomycota</taxon>
        <taxon>Pezizomycotina</taxon>
        <taxon>Sordariomycetes</taxon>
        <taxon>Xylariomycetidae</taxon>
        <taxon>Xylariales</taxon>
        <taxon>Microdochiaceae</taxon>
        <taxon>Microdochium</taxon>
    </lineage>
</organism>
<dbReference type="OrthoDB" id="5350396at2759"/>
<feature type="region of interest" description="Disordered" evidence="1">
    <location>
        <begin position="1"/>
        <end position="107"/>
    </location>
</feature>
<name>A0A136J9X6_9PEZI</name>
<feature type="non-terminal residue" evidence="2">
    <location>
        <position position="467"/>
    </location>
</feature>
<feature type="compositionally biased region" description="Acidic residues" evidence="1">
    <location>
        <begin position="38"/>
        <end position="49"/>
    </location>
</feature>
<evidence type="ECO:0000256" key="1">
    <source>
        <dbReference type="SAM" id="MobiDB-lite"/>
    </source>
</evidence>
<proteinExistence type="predicted"/>
<evidence type="ECO:0000313" key="3">
    <source>
        <dbReference type="Proteomes" id="UP000070501"/>
    </source>
</evidence>
<accession>A0A136J9X6</accession>